<dbReference type="FunFam" id="3.30.70.270:FF:000001">
    <property type="entry name" value="Diguanylate cyclase domain protein"/>
    <property type="match status" value="1"/>
</dbReference>
<dbReference type="Gene3D" id="3.30.70.270">
    <property type="match status" value="1"/>
</dbReference>
<feature type="region of interest" description="Disordered" evidence="4">
    <location>
        <begin position="1"/>
        <end position="22"/>
    </location>
</feature>
<dbReference type="GO" id="GO:1902201">
    <property type="term" value="P:negative regulation of bacterial-type flagellum-dependent cell motility"/>
    <property type="evidence" value="ECO:0007669"/>
    <property type="project" value="TreeGrafter"/>
</dbReference>
<dbReference type="EC" id="2.7.7.65" evidence="2"/>
<dbReference type="InterPro" id="IPR000160">
    <property type="entry name" value="GGDEF_dom"/>
</dbReference>
<reference evidence="6" key="1">
    <citation type="journal article" date="2014" name="Int. J. Syst. Evol. Microbiol.">
        <title>Complete genome sequence of Corynebacterium casei LMG S-19264T (=DSM 44701T), isolated from a smear-ripened cheese.</title>
        <authorList>
            <consortium name="US DOE Joint Genome Institute (JGI-PGF)"/>
            <person name="Walter F."/>
            <person name="Albersmeier A."/>
            <person name="Kalinowski J."/>
            <person name="Ruckert C."/>
        </authorList>
    </citation>
    <scope>NUCLEOTIDE SEQUENCE</scope>
    <source>
        <strain evidence="6">KCTC 22169</strain>
    </source>
</reference>
<comment type="caution">
    <text evidence="6">The sequence shown here is derived from an EMBL/GenBank/DDBJ whole genome shotgun (WGS) entry which is preliminary data.</text>
</comment>
<dbReference type="EMBL" id="BMXR01000007">
    <property type="protein sequence ID" value="GGX60718.1"/>
    <property type="molecule type" value="Genomic_DNA"/>
</dbReference>
<gene>
    <name evidence="6" type="ORF">GCM10007392_30930</name>
</gene>
<comment type="catalytic activity">
    <reaction evidence="3">
        <text>2 GTP = 3',3'-c-di-GMP + 2 diphosphate</text>
        <dbReference type="Rhea" id="RHEA:24898"/>
        <dbReference type="ChEBI" id="CHEBI:33019"/>
        <dbReference type="ChEBI" id="CHEBI:37565"/>
        <dbReference type="ChEBI" id="CHEBI:58805"/>
        <dbReference type="EC" id="2.7.7.65"/>
    </reaction>
</comment>
<dbReference type="Proteomes" id="UP000626148">
    <property type="component" value="Unassembled WGS sequence"/>
</dbReference>
<evidence type="ECO:0000256" key="2">
    <source>
        <dbReference type="ARBA" id="ARBA00012528"/>
    </source>
</evidence>
<dbReference type="GO" id="GO:0005886">
    <property type="term" value="C:plasma membrane"/>
    <property type="evidence" value="ECO:0007669"/>
    <property type="project" value="TreeGrafter"/>
</dbReference>
<dbReference type="AlphaFoldDB" id="A0A918NDV7"/>
<evidence type="ECO:0000256" key="4">
    <source>
        <dbReference type="SAM" id="MobiDB-lite"/>
    </source>
</evidence>
<dbReference type="PANTHER" id="PTHR45138:SF9">
    <property type="entry name" value="DIGUANYLATE CYCLASE DGCM-RELATED"/>
    <property type="match status" value="1"/>
</dbReference>
<reference evidence="6" key="2">
    <citation type="submission" date="2020-09" db="EMBL/GenBank/DDBJ databases">
        <authorList>
            <person name="Sun Q."/>
            <person name="Kim S."/>
        </authorList>
    </citation>
    <scope>NUCLEOTIDE SEQUENCE</scope>
    <source>
        <strain evidence="6">KCTC 22169</strain>
    </source>
</reference>
<dbReference type="SMART" id="SM00267">
    <property type="entry name" value="GGDEF"/>
    <property type="match status" value="1"/>
</dbReference>
<dbReference type="PROSITE" id="PS50887">
    <property type="entry name" value="GGDEF"/>
    <property type="match status" value="1"/>
</dbReference>
<comment type="cofactor">
    <cofactor evidence="1">
        <name>Mg(2+)</name>
        <dbReference type="ChEBI" id="CHEBI:18420"/>
    </cofactor>
</comment>
<protein>
    <recommendedName>
        <fullName evidence="2">diguanylate cyclase</fullName>
        <ecNumber evidence="2">2.7.7.65</ecNumber>
    </recommendedName>
</protein>
<feature type="domain" description="GGDEF" evidence="5">
    <location>
        <begin position="169"/>
        <end position="300"/>
    </location>
</feature>
<dbReference type="InterPro" id="IPR043128">
    <property type="entry name" value="Rev_trsase/Diguanyl_cyclase"/>
</dbReference>
<dbReference type="InterPro" id="IPR029787">
    <property type="entry name" value="Nucleotide_cyclase"/>
</dbReference>
<evidence type="ECO:0000313" key="7">
    <source>
        <dbReference type="Proteomes" id="UP000626148"/>
    </source>
</evidence>
<dbReference type="PANTHER" id="PTHR45138">
    <property type="entry name" value="REGULATORY COMPONENTS OF SENSORY TRANSDUCTION SYSTEM"/>
    <property type="match status" value="1"/>
</dbReference>
<dbReference type="GO" id="GO:0052621">
    <property type="term" value="F:diguanylate cyclase activity"/>
    <property type="evidence" value="ECO:0007669"/>
    <property type="project" value="UniProtKB-EC"/>
</dbReference>
<evidence type="ECO:0000259" key="5">
    <source>
        <dbReference type="PROSITE" id="PS50887"/>
    </source>
</evidence>
<organism evidence="6 7">
    <name type="scientific">Saccharospirillum salsuginis</name>
    <dbReference type="NCBI Taxonomy" id="418750"/>
    <lineage>
        <taxon>Bacteria</taxon>
        <taxon>Pseudomonadati</taxon>
        <taxon>Pseudomonadota</taxon>
        <taxon>Gammaproteobacteria</taxon>
        <taxon>Oceanospirillales</taxon>
        <taxon>Saccharospirillaceae</taxon>
        <taxon>Saccharospirillum</taxon>
    </lineage>
</organism>
<keyword evidence="7" id="KW-1185">Reference proteome</keyword>
<dbReference type="CDD" id="cd01949">
    <property type="entry name" value="GGDEF"/>
    <property type="match status" value="1"/>
</dbReference>
<dbReference type="RefSeq" id="WP_189610265.1">
    <property type="nucleotide sequence ID" value="NZ_BMXR01000007.1"/>
</dbReference>
<proteinExistence type="predicted"/>
<accession>A0A918NDV7</accession>
<name>A0A918NDV7_9GAMM</name>
<dbReference type="Pfam" id="PF00990">
    <property type="entry name" value="GGDEF"/>
    <property type="match status" value="1"/>
</dbReference>
<sequence length="309" mass="35260">MPTSIGQSHKWQERKHLQSTPGDADQLKDFRLQVLTQLQTTLDVEQILRIFHAELQQLVPLAGCDYHLPGQSISLNLGDTGRHRCSYQLSLNDEDYGEIAFTRNRRFQERELTLLESVMGLLIYPLRNALSYRRAIDTAMIDPLTGLSNRGAMAMTLNREIDRSRRHHQDMSILMIDIDHFKALNDRYGHLTGDDVLRQVARLMDGAIRGCDACFRFGGEEFLIVLSNSNLPLARLVAERLRQTVYNETRSPDPNNPITVSIGVAHYENEVDWPELVNRADQALYEAKQAGRNRVVASHVRSVDGEWLL</sequence>
<evidence type="ECO:0000313" key="6">
    <source>
        <dbReference type="EMBL" id="GGX60718.1"/>
    </source>
</evidence>
<dbReference type="SUPFAM" id="SSF55073">
    <property type="entry name" value="Nucleotide cyclase"/>
    <property type="match status" value="1"/>
</dbReference>
<evidence type="ECO:0000256" key="3">
    <source>
        <dbReference type="ARBA" id="ARBA00034247"/>
    </source>
</evidence>
<dbReference type="InterPro" id="IPR050469">
    <property type="entry name" value="Diguanylate_Cyclase"/>
</dbReference>
<dbReference type="NCBIfam" id="TIGR00254">
    <property type="entry name" value="GGDEF"/>
    <property type="match status" value="1"/>
</dbReference>
<dbReference type="GO" id="GO:0043709">
    <property type="term" value="P:cell adhesion involved in single-species biofilm formation"/>
    <property type="evidence" value="ECO:0007669"/>
    <property type="project" value="TreeGrafter"/>
</dbReference>
<evidence type="ECO:0000256" key="1">
    <source>
        <dbReference type="ARBA" id="ARBA00001946"/>
    </source>
</evidence>